<protein>
    <submittedName>
        <fullName evidence="2">Uncharacterized protein</fullName>
    </submittedName>
</protein>
<accession>A0AAW7QF75</accession>
<proteinExistence type="predicted"/>
<keyword evidence="1" id="KW-1133">Transmembrane helix</keyword>
<reference evidence="2" key="1">
    <citation type="journal article" date="2023" name="Microorganisms">
        <title>Genomic Characterization of Arcobacter butzleri Strains Isolated from Various Sources in Lithuania.</title>
        <authorList>
            <person name="Uljanovas D."/>
            <person name="Golz G."/>
            <person name="Fleischmann S."/>
            <person name="Kudirkiene E."/>
            <person name="Kasetiene N."/>
            <person name="Grineviciene A."/>
            <person name="Tamuleviciene E."/>
            <person name="Aksomaitiene J."/>
            <person name="Alter T."/>
            <person name="Malakauskas M."/>
        </authorList>
    </citation>
    <scope>NUCLEOTIDE SEQUENCE</scope>
    <source>
        <strain evidence="2">S41</strain>
    </source>
</reference>
<keyword evidence="1" id="KW-0472">Membrane</keyword>
<dbReference type="AlphaFoldDB" id="A0AAW7QF75"/>
<organism evidence="2 3">
    <name type="scientific">Aliarcobacter butzleri</name>
    <dbReference type="NCBI Taxonomy" id="28197"/>
    <lineage>
        <taxon>Bacteria</taxon>
        <taxon>Pseudomonadati</taxon>
        <taxon>Campylobacterota</taxon>
        <taxon>Epsilonproteobacteria</taxon>
        <taxon>Campylobacterales</taxon>
        <taxon>Arcobacteraceae</taxon>
        <taxon>Aliarcobacter</taxon>
    </lineage>
</organism>
<dbReference type="EMBL" id="JAQJJG010000021">
    <property type="protein sequence ID" value="MDN5124512.1"/>
    <property type="molecule type" value="Genomic_DNA"/>
</dbReference>
<gene>
    <name evidence="2" type="ORF">PJV93_11395</name>
</gene>
<dbReference type="Proteomes" id="UP001170364">
    <property type="component" value="Unassembled WGS sequence"/>
</dbReference>
<evidence type="ECO:0000313" key="3">
    <source>
        <dbReference type="Proteomes" id="UP001170364"/>
    </source>
</evidence>
<reference evidence="2" key="2">
    <citation type="submission" date="2023-01" db="EMBL/GenBank/DDBJ databases">
        <authorList>
            <person name="Uljanovas D."/>
        </authorList>
    </citation>
    <scope>NUCLEOTIDE SEQUENCE</scope>
    <source>
        <strain evidence="2">S41</strain>
    </source>
</reference>
<dbReference type="RefSeq" id="WP_301371343.1">
    <property type="nucleotide sequence ID" value="NZ_JAQJJF010000020.1"/>
</dbReference>
<comment type="caution">
    <text evidence="2">The sequence shown here is derived from an EMBL/GenBank/DDBJ whole genome shotgun (WGS) entry which is preliminary data.</text>
</comment>
<keyword evidence="1" id="KW-0812">Transmembrane</keyword>
<feature type="transmembrane region" description="Helical" evidence="1">
    <location>
        <begin position="6"/>
        <end position="23"/>
    </location>
</feature>
<name>A0AAW7QF75_9BACT</name>
<sequence>MKKKGVILLITLFFIISISILILKNLSDTNSYLTEQNSKFAKVQMLYYINNIKNEFLRLLKDTNKEGLVKYFNINFPVQMEDIKIKIRLEEYNKYNINLLKAKDKKDYYYFSEFLKSYDIYDIYILQSILSELNTIRTNKQLDEVFKRFDKESYNNNLFKVKNYIGFVEYDKRDFSSQASNENLLVELFIEIKYLKYEMKAYYILKKETQGVEYFEYSFK</sequence>
<evidence type="ECO:0000256" key="1">
    <source>
        <dbReference type="SAM" id="Phobius"/>
    </source>
</evidence>
<evidence type="ECO:0000313" key="2">
    <source>
        <dbReference type="EMBL" id="MDN5124512.1"/>
    </source>
</evidence>